<comment type="similarity">
    <text evidence="2">Belongs to the FldB/FldC dehydratase alpha/beta subunit family.</text>
</comment>
<evidence type="ECO:0000313" key="5">
    <source>
        <dbReference type="Proteomes" id="UP000831151"/>
    </source>
</evidence>
<evidence type="ECO:0000256" key="2">
    <source>
        <dbReference type="ARBA" id="ARBA00005806"/>
    </source>
</evidence>
<organism evidence="4 5">
    <name type="scientific">Fenollaria massiliensis</name>
    <dbReference type="NCBI Taxonomy" id="938288"/>
    <lineage>
        <taxon>Bacteria</taxon>
        <taxon>Bacillati</taxon>
        <taxon>Bacillota</taxon>
        <taxon>Clostridia</taxon>
        <taxon>Eubacteriales</taxon>
        <taxon>Fenollaria</taxon>
    </lineage>
</organism>
<evidence type="ECO:0000256" key="3">
    <source>
        <dbReference type="ARBA" id="ARBA00023014"/>
    </source>
</evidence>
<keyword evidence="5" id="KW-1185">Reference proteome</keyword>
<reference evidence="4" key="1">
    <citation type="submission" date="2022-04" db="EMBL/GenBank/DDBJ databases">
        <title>Complete genome sequences of Ezakiella coagulans and Fenollaria massiliensis.</title>
        <authorList>
            <person name="France M.T."/>
            <person name="Clifford J."/>
            <person name="Narina S."/>
            <person name="Rutt L."/>
            <person name="Ravel J."/>
        </authorList>
    </citation>
    <scope>NUCLEOTIDE SEQUENCE</scope>
    <source>
        <strain evidence="4">C0061C2</strain>
    </source>
</reference>
<dbReference type="Gene3D" id="3.40.50.11890">
    <property type="match status" value="1"/>
</dbReference>
<dbReference type="PANTHER" id="PTHR30548:SF6">
    <property type="entry name" value="DEHYDRATASE SUBUNIT YJIM-RELATED"/>
    <property type="match status" value="1"/>
</dbReference>
<accession>A0A9E7IVX8</accession>
<dbReference type="KEGG" id="fms:M1R53_05635"/>
<keyword evidence="3" id="KW-0411">Iron-sulfur</keyword>
<proteinExistence type="inferred from homology"/>
<keyword evidence="3" id="KW-0479">Metal-binding</keyword>
<dbReference type="InterPro" id="IPR047678">
    <property type="entry name" value="YjiM-like"/>
</dbReference>
<dbReference type="RefSeq" id="WP_249243200.1">
    <property type="nucleotide sequence ID" value="NZ_CP096649.1"/>
</dbReference>
<dbReference type="EMBL" id="CP096649">
    <property type="protein sequence ID" value="UQK59873.1"/>
    <property type="molecule type" value="Genomic_DNA"/>
</dbReference>
<dbReference type="NCBIfam" id="NF040772">
    <property type="entry name" value="double_cubane"/>
    <property type="match status" value="1"/>
</dbReference>
<dbReference type="GO" id="GO:0051536">
    <property type="term" value="F:iron-sulfur cluster binding"/>
    <property type="evidence" value="ECO:0007669"/>
    <property type="project" value="UniProtKB-KW"/>
</dbReference>
<gene>
    <name evidence="4" type="ORF">M1R53_05635</name>
</gene>
<dbReference type="PANTHER" id="PTHR30548">
    <property type="entry name" value="2-HYDROXYGLUTARYL-COA DEHYDRATASE, D-COMPONENT-RELATED"/>
    <property type="match status" value="1"/>
</dbReference>
<name>A0A9E7IVX8_9FIRM</name>
<sequence>MNIRKDLPEIFDEFKDKRRESFLKVKEIKDKNIPVIGIFCTFFPQEIALAAGATSVSLCSTSDETIKDAERDLPTNLCPLIKASYGFAITNKCPFFYFSDLIVGETTCDGKKKMYEYLGEIKNVYVMELPQKRSAESLQLWTAEIKKLAKFVSKEFGVEITEEKLREATVIKNAERSAVKDFYGIMKADELPIMGLDLWHVLNGVQFEFDKKAVPDELKKLKEKIFSENKHITGKKRILITGCPIGGATEKVIEAVENNGGIVVAYENCGGAKAIDENVDLDNPDIYDALAKKYLNIGCACISPNTPRLNLLSRMIDDYKVEGVIDMHLQACTPFQVETKTIRDFVTKEKETPYIQVETDYSDSDLGQLNTRIEAFIEML</sequence>
<dbReference type="InterPro" id="IPR010327">
    <property type="entry name" value="FldB/FldC_alpha/beta"/>
</dbReference>
<keyword evidence="3" id="KW-0408">Iron</keyword>
<evidence type="ECO:0000256" key="1">
    <source>
        <dbReference type="ARBA" id="ARBA00001966"/>
    </source>
</evidence>
<dbReference type="AlphaFoldDB" id="A0A9E7IVX8"/>
<evidence type="ECO:0000313" key="4">
    <source>
        <dbReference type="EMBL" id="UQK59873.1"/>
    </source>
</evidence>
<dbReference type="Proteomes" id="UP000831151">
    <property type="component" value="Chromosome"/>
</dbReference>
<comment type="cofactor">
    <cofactor evidence="1">
        <name>[4Fe-4S] cluster</name>
        <dbReference type="ChEBI" id="CHEBI:49883"/>
    </cofactor>
</comment>
<dbReference type="Pfam" id="PF06050">
    <property type="entry name" value="HGD-D"/>
    <property type="match status" value="1"/>
</dbReference>
<dbReference type="Gene3D" id="3.40.50.11900">
    <property type="match status" value="1"/>
</dbReference>
<dbReference type="GO" id="GO:0016836">
    <property type="term" value="F:hydro-lyase activity"/>
    <property type="evidence" value="ECO:0007669"/>
    <property type="project" value="UniProtKB-ARBA"/>
</dbReference>
<protein>
    <submittedName>
        <fullName evidence="4">2-hydroxyacyl-CoA dehydratase family protein</fullName>
    </submittedName>
</protein>